<dbReference type="EMBL" id="ATMH01004257">
    <property type="protein sequence ID" value="EPY30058.1"/>
    <property type="molecule type" value="Genomic_DNA"/>
</dbReference>
<dbReference type="GO" id="GO:0016799">
    <property type="term" value="F:hydrolase activity, hydrolyzing N-glycosyl compounds"/>
    <property type="evidence" value="ECO:0007669"/>
    <property type="project" value="TreeGrafter"/>
</dbReference>
<dbReference type="EMBL" id="ATMH01007429">
    <property type="protein sequence ID" value="EPY23841.1"/>
    <property type="molecule type" value="Genomic_DNA"/>
</dbReference>
<dbReference type="InterPro" id="IPR031100">
    <property type="entry name" value="LOG_fam"/>
</dbReference>
<evidence type="ECO:0000313" key="3">
    <source>
        <dbReference type="Proteomes" id="UP000015354"/>
    </source>
</evidence>
<dbReference type="Pfam" id="PF03641">
    <property type="entry name" value="Lysine_decarbox"/>
    <property type="match status" value="1"/>
</dbReference>
<dbReference type="PANTHER" id="PTHR31223:SF70">
    <property type="entry name" value="LOG FAMILY PROTEIN YJL055W"/>
    <property type="match status" value="1"/>
</dbReference>
<dbReference type="PANTHER" id="PTHR31223">
    <property type="entry name" value="LOG FAMILY PROTEIN YJL055W"/>
    <property type="match status" value="1"/>
</dbReference>
<protein>
    <submittedName>
        <fullName evidence="1">Lysine decarboxylase-like protein</fullName>
    </submittedName>
</protein>
<evidence type="ECO:0000313" key="2">
    <source>
        <dbReference type="EMBL" id="EPY30058.1"/>
    </source>
</evidence>
<reference evidence="1" key="2">
    <citation type="submission" date="2013-03" db="EMBL/GenBank/DDBJ databases">
        <authorList>
            <person name="Motta M.C.M."/>
            <person name="Martins A.C.A."/>
            <person name="Preta C.M.C.C."/>
            <person name="Silva R."/>
            <person name="de Souza S.S."/>
            <person name="Klein C.C."/>
            <person name="de Almeida L.G.P."/>
            <person name="Cunha O.L."/>
            <person name="Colabardini A.C."/>
            <person name="Lima B.A."/>
            <person name="Machado C.R."/>
            <person name="Soares C.M.A."/>
            <person name="de Menezes C.B.A."/>
            <person name="Bartolomeu D.C."/>
            <person name="Grisard E.C."/>
            <person name="Fantinatti-Garboggini F."/>
            <person name="Rodrigues-Luiz G.F."/>
            <person name="Wagner G."/>
            <person name="Goldman G.H."/>
            <person name="Fietto J.L.R."/>
            <person name="Ciapina L.P."/>
            <person name="Brocchi M."/>
            <person name="Elias M.C."/>
            <person name="Goldman M.H.S."/>
            <person name="Sagot M.-F."/>
            <person name="Pereira M."/>
            <person name="Stoco P.H."/>
            <person name="Teixeira S.M.R."/>
            <person name="de Mendonca-Neto R.P."/>
            <person name="Maciel T.E.F."/>
            <person name="Mendes T.A.O."/>
            <person name="Urmenyi T.P."/>
            <person name="Teixeira M.M.G."/>
            <person name="de Camargo E.F.P."/>
            <person name="de Sousa W."/>
            <person name="Schenkman S."/>
            <person name="de Vasconcelos A.T.R."/>
        </authorList>
    </citation>
    <scope>NUCLEOTIDE SEQUENCE</scope>
</reference>
<dbReference type="Proteomes" id="UP000015354">
    <property type="component" value="Unassembled WGS sequence"/>
</dbReference>
<reference evidence="1 3" key="1">
    <citation type="journal article" date="2013" name="PLoS ONE">
        <title>Predicting the Proteins of Angomonas deanei, Strigomonas culicis and Their Respective Endosymbionts Reveals New Aspects of the Trypanosomatidae Family.</title>
        <authorList>
            <person name="Motta M.C."/>
            <person name="Martins A.C."/>
            <person name="de Souza S.S."/>
            <person name="Catta-Preta C.M."/>
            <person name="Silva R."/>
            <person name="Klein C.C."/>
            <person name="de Almeida L.G."/>
            <person name="de Lima Cunha O."/>
            <person name="Ciapina L.P."/>
            <person name="Brocchi M."/>
            <person name="Colabardini A.C."/>
            <person name="de Araujo Lima B."/>
            <person name="Machado C.R."/>
            <person name="de Almeida Soares C.M."/>
            <person name="Probst C.M."/>
            <person name="de Menezes C.B."/>
            <person name="Thompson C.E."/>
            <person name="Bartholomeu D.C."/>
            <person name="Gradia D.F."/>
            <person name="Pavoni D.P."/>
            <person name="Grisard E.C."/>
            <person name="Fantinatti-Garboggini F."/>
            <person name="Marchini F.K."/>
            <person name="Rodrigues-Luiz G.F."/>
            <person name="Wagner G."/>
            <person name="Goldman G.H."/>
            <person name="Fietto J.L."/>
            <person name="Elias M.C."/>
            <person name="Goldman M.H."/>
            <person name="Sagot M.F."/>
            <person name="Pereira M."/>
            <person name="Stoco P.H."/>
            <person name="de Mendonca-Neto R.P."/>
            <person name="Teixeira S.M."/>
            <person name="Maciel T.E."/>
            <person name="de Oliveira Mendes T.A."/>
            <person name="Urmenyi T.P."/>
            <person name="de Souza W."/>
            <person name="Schenkman S."/>
            <person name="de Vasconcelos A.T."/>
        </authorList>
    </citation>
    <scope>NUCLEOTIDE SEQUENCE [LARGE SCALE GENOMIC DNA]</scope>
</reference>
<evidence type="ECO:0000313" key="1">
    <source>
        <dbReference type="EMBL" id="EPY23841.1"/>
    </source>
</evidence>
<dbReference type="AlphaFoldDB" id="S9VA27"/>
<dbReference type="SUPFAM" id="SSF102405">
    <property type="entry name" value="MCP/YpsA-like"/>
    <property type="match status" value="1"/>
</dbReference>
<proteinExistence type="predicted"/>
<dbReference type="InterPro" id="IPR005269">
    <property type="entry name" value="LOG"/>
</dbReference>
<dbReference type="NCBIfam" id="TIGR00730">
    <property type="entry name" value="Rossman fold protein, TIGR00730 family"/>
    <property type="match status" value="1"/>
</dbReference>
<comment type="caution">
    <text evidence="1">The sequence shown here is derived from an EMBL/GenBank/DDBJ whole genome shotgun (WGS) entry which is preliminary data.</text>
</comment>
<name>S9VA27_9TRYP</name>
<dbReference type="GO" id="GO:0009691">
    <property type="term" value="P:cytokinin biosynthetic process"/>
    <property type="evidence" value="ECO:0007669"/>
    <property type="project" value="InterPro"/>
</dbReference>
<dbReference type="OrthoDB" id="414463at2759"/>
<organism evidence="1 3">
    <name type="scientific">Strigomonas culicis</name>
    <dbReference type="NCBI Taxonomy" id="28005"/>
    <lineage>
        <taxon>Eukaryota</taxon>
        <taxon>Discoba</taxon>
        <taxon>Euglenozoa</taxon>
        <taxon>Kinetoplastea</taxon>
        <taxon>Metakinetoplastina</taxon>
        <taxon>Trypanosomatida</taxon>
        <taxon>Trypanosomatidae</taxon>
        <taxon>Strigomonadinae</taxon>
        <taxon>Strigomonas</taxon>
    </lineage>
</organism>
<gene>
    <name evidence="2" type="ORF">STCU_04257</name>
    <name evidence="1" type="ORF">STCU_07429</name>
</gene>
<sequence>MTATPTFTLRTYDNTASEAALRQIAAEGEVPASGEGPMTALLQKGVLVFGGARPGQHASYTEEAAALGTYIAQTLQRPLVYGGGTVGIMGAAAQAAASAGGRVVAIIPAALKPREASGDMIGDLVYTTETMSERKSIMFAHADTVVALPGGVGTFDELLEVITLHQLNAYRPKIGVVNANHFFDPFLQLLRHLIAEGFVEEAVLDMVVVRPTALELMEALRDMPLPQSSTKSLVWNHRP</sequence>
<dbReference type="GO" id="GO:0005829">
    <property type="term" value="C:cytosol"/>
    <property type="evidence" value="ECO:0007669"/>
    <property type="project" value="TreeGrafter"/>
</dbReference>
<dbReference type="Gene3D" id="3.40.50.450">
    <property type="match status" value="1"/>
</dbReference>
<keyword evidence="3" id="KW-1185">Reference proteome</keyword>
<accession>S9VA27</accession>